<dbReference type="RefSeq" id="WP_124026302.1">
    <property type="nucleotide sequence ID" value="NZ_JBHRSN010000005.1"/>
</dbReference>
<dbReference type="Proteomes" id="UP000275281">
    <property type="component" value="Unassembled WGS sequence"/>
</dbReference>
<keyword evidence="3" id="KW-1185">Reference proteome</keyword>
<dbReference type="AlphaFoldDB" id="A0A3N5YQD2"/>
<reference evidence="2 3" key="1">
    <citation type="submission" date="2018-11" db="EMBL/GenBank/DDBJ databases">
        <authorList>
            <person name="Ye M.-Q."/>
            <person name="Du Z.-J."/>
        </authorList>
    </citation>
    <scope>NUCLEOTIDE SEQUENCE [LARGE SCALE GENOMIC DNA]</scope>
    <source>
        <strain evidence="2 3">U0105</strain>
    </source>
</reference>
<evidence type="ECO:0000313" key="2">
    <source>
        <dbReference type="EMBL" id="RPJ68301.1"/>
    </source>
</evidence>
<keyword evidence="1" id="KW-0812">Transmembrane</keyword>
<feature type="transmembrane region" description="Helical" evidence="1">
    <location>
        <begin position="195"/>
        <end position="219"/>
    </location>
</feature>
<protein>
    <submittedName>
        <fullName evidence="2">Uncharacterized protein</fullName>
    </submittedName>
</protein>
<name>A0A3N5YQD2_9ALTE</name>
<comment type="caution">
    <text evidence="2">The sequence shown here is derived from an EMBL/GenBank/DDBJ whole genome shotgun (WGS) entry which is preliminary data.</text>
</comment>
<accession>A0A3N5YQD2</accession>
<sequence length="339" mass="38170">MFPEKLTTRAQWIVGRSQCIYRIFPTSALPSKNKEDALALLVKRWAPFAKTGFHAVWFDNIVGVWAWDQDKVDQHIEEVGVQAISTLPESVYYPKQSETVACWQASVDGGFTFQLWNNGNLVAEKWFANKPADARFTLFLRSIEQPTANKLDWDRLQQLCLHATDSNTTERLSIPWGAKSKNWSIVQKLPWEHSLLLFMLCCLSAAYLWVITSTVLTSISLQQVKDRSEAAAQDVESILTARSQAETLNNKAASLIELIDYPSQGAMMADAAKVLTRHTLILKGWDFSGGSLEIISEGKVNTLDVVKEFEKLDWIQSVSVSSLRNNAQNKFTLNIQRAG</sequence>
<gene>
    <name evidence="2" type="ORF">DRW07_02525</name>
</gene>
<dbReference type="OrthoDB" id="7632458at2"/>
<dbReference type="EMBL" id="RPOK01000001">
    <property type="protein sequence ID" value="RPJ68301.1"/>
    <property type="molecule type" value="Genomic_DNA"/>
</dbReference>
<keyword evidence="1" id="KW-1133">Transmembrane helix</keyword>
<evidence type="ECO:0000313" key="3">
    <source>
        <dbReference type="Proteomes" id="UP000275281"/>
    </source>
</evidence>
<keyword evidence="1" id="KW-0472">Membrane</keyword>
<organism evidence="2 3">
    <name type="scientific">Alteromonas sediminis</name>
    <dbReference type="NCBI Taxonomy" id="2259342"/>
    <lineage>
        <taxon>Bacteria</taxon>
        <taxon>Pseudomonadati</taxon>
        <taxon>Pseudomonadota</taxon>
        <taxon>Gammaproteobacteria</taxon>
        <taxon>Alteromonadales</taxon>
        <taxon>Alteromonadaceae</taxon>
        <taxon>Alteromonas/Salinimonas group</taxon>
        <taxon>Alteromonas</taxon>
    </lineage>
</organism>
<proteinExistence type="predicted"/>
<evidence type="ECO:0000256" key="1">
    <source>
        <dbReference type="SAM" id="Phobius"/>
    </source>
</evidence>